<evidence type="ECO:0008006" key="4">
    <source>
        <dbReference type="Google" id="ProtNLM"/>
    </source>
</evidence>
<feature type="region of interest" description="Disordered" evidence="1">
    <location>
        <begin position="332"/>
        <end position="351"/>
    </location>
</feature>
<dbReference type="PANTHER" id="PTHR21581:SF6">
    <property type="entry name" value="TRAFFICKING PROTEIN PARTICLE COMPLEX SUBUNIT 12"/>
    <property type="match status" value="1"/>
</dbReference>
<dbReference type="GO" id="GO:0005794">
    <property type="term" value="C:Golgi apparatus"/>
    <property type="evidence" value="ECO:0007669"/>
    <property type="project" value="TreeGrafter"/>
</dbReference>
<evidence type="ECO:0000313" key="2">
    <source>
        <dbReference type="EMBL" id="KAK4547740.1"/>
    </source>
</evidence>
<dbReference type="PANTHER" id="PTHR21581">
    <property type="entry name" value="D-ALANYL-D-ALANINE CARBOXYPEPTIDASE"/>
    <property type="match status" value="1"/>
</dbReference>
<dbReference type="Proteomes" id="UP001324427">
    <property type="component" value="Unassembled WGS sequence"/>
</dbReference>
<dbReference type="SUPFAM" id="SSF48452">
    <property type="entry name" value="TPR-like"/>
    <property type="match status" value="1"/>
</dbReference>
<gene>
    <name evidence="2" type="ORF">LTR36_000698</name>
</gene>
<dbReference type="Gene3D" id="1.25.40.10">
    <property type="entry name" value="Tetratricopeptide repeat domain"/>
    <property type="match status" value="1"/>
</dbReference>
<sequence length="351" mass="38184">MPNVDLAFLQDPNIYHSGSTEDVAPAFLASEQQSPPGTPLPDLLQHGHFRRAADTAATDLLQCTPNDAESIFQLLYTRLACLILLSRPDLAAQEAAPLSDLLARNLPGAKDVVQVIPWELRLLLVRLQSIGATDGGRRGIMALYGLGVEVRAHLKQATGDEARRAVWATRLRDLGLRVADALVEMGELETAQRHLDTLTDVDADEIAYRKALLRVRVGDVTGARGCVGMMRDEGRKAAFDVLLQVADGDFSDAADNWQELAEQRSGHALVANNVAVCLLYTGHIDTSRRVLEEASAKLPGFPALLFNLSTIYELCTERAADLKTSLAHTMAAKTPQPDSGGWEKTTLDFKL</sequence>
<dbReference type="AlphaFoldDB" id="A0AAV9JRU5"/>
<protein>
    <recommendedName>
        <fullName evidence="4">Trafficking protein particle complex subunit 12</fullName>
    </recommendedName>
</protein>
<comment type="caution">
    <text evidence="2">The sequence shown here is derived from an EMBL/GenBank/DDBJ whole genome shotgun (WGS) entry which is preliminary data.</text>
</comment>
<accession>A0AAV9JRU5</accession>
<organism evidence="2 3">
    <name type="scientific">Oleoguttula mirabilis</name>
    <dbReference type="NCBI Taxonomy" id="1507867"/>
    <lineage>
        <taxon>Eukaryota</taxon>
        <taxon>Fungi</taxon>
        <taxon>Dikarya</taxon>
        <taxon>Ascomycota</taxon>
        <taxon>Pezizomycotina</taxon>
        <taxon>Dothideomycetes</taxon>
        <taxon>Dothideomycetidae</taxon>
        <taxon>Mycosphaerellales</taxon>
        <taxon>Teratosphaeriaceae</taxon>
        <taxon>Oleoguttula</taxon>
    </lineage>
</organism>
<proteinExistence type="predicted"/>
<name>A0AAV9JRU5_9PEZI</name>
<keyword evidence="3" id="KW-1185">Reference proteome</keyword>
<evidence type="ECO:0000256" key="1">
    <source>
        <dbReference type="SAM" id="MobiDB-lite"/>
    </source>
</evidence>
<evidence type="ECO:0000313" key="3">
    <source>
        <dbReference type="Proteomes" id="UP001324427"/>
    </source>
</evidence>
<dbReference type="GO" id="GO:0030008">
    <property type="term" value="C:TRAPP complex"/>
    <property type="evidence" value="ECO:0007669"/>
    <property type="project" value="TreeGrafter"/>
</dbReference>
<dbReference type="EMBL" id="JAVFHQ010000010">
    <property type="protein sequence ID" value="KAK4547740.1"/>
    <property type="molecule type" value="Genomic_DNA"/>
</dbReference>
<reference evidence="2 3" key="1">
    <citation type="submission" date="2021-11" db="EMBL/GenBank/DDBJ databases">
        <title>Black yeast isolated from Biological Soil Crust.</title>
        <authorList>
            <person name="Kurbessoian T."/>
        </authorList>
    </citation>
    <scope>NUCLEOTIDE SEQUENCE [LARGE SCALE GENOMIC DNA]</scope>
    <source>
        <strain evidence="2 3">CCFEE 5522</strain>
    </source>
</reference>
<dbReference type="InterPro" id="IPR011990">
    <property type="entry name" value="TPR-like_helical_dom_sf"/>
</dbReference>